<proteinExistence type="predicted"/>
<dbReference type="RefSeq" id="WP_377145640.1">
    <property type="nucleotide sequence ID" value="NZ_JBHTIA010000023.1"/>
</dbReference>
<protein>
    <submittedName>
        <fullName evidence="1">Uncharacterized protein</fullName>
    </submittedName>
</protein>
<organism evidence="1 2">
    <name type="scientific">Mucilaginibacter lutimaris</name>
    <dbReference type="NCBI Taxonomy" id="931629"/>
    <lineage>
        <taxon>Bacteria</taxon>
        <taxon>Pseudomonadati</taxon>
        <taxon>Bacteroidota</taxon>
        <taxon>Sphingobacteriia</taxon>
        <taxon>Sphingobacteriales</taxon>
        <taxon>Sphingobacteriaceae</taxon>
        <taxon>Mucilaginibacter</taxon>
    </lineage>
</organism>
<feature type="non-terminal residue" evidence="1">
    <location>
        <position position="118"/>
    </location>
</feature>
<sequence length="118" mass="13422">MAKLITENAELLIYLDGKLHITILGGIKLTGLDRMKVTLKLTSTVHKQNAFRHNLDLYNSIQTEQLIDKSAEALDISTAEISTAINQLTTALENYRSERLEAMKPKQVEKRQLTEQER</sequence>
<name>A0ABW2ZLY1_9SPHI</name>
<accession>A0ABW2ZLY1</accession>
<gene>
    <name evidence="1" type="ORF">ACFQZI_19915</name>
</gene>
<dbReference type="Proteomes" id="UP001597073">
    <property type="component" value="Unassembled WGS sequence"/>
</dbReference>
<comment type="caution">
    <text evidence="1">The sequence shown here is derived from an EMBL/GenBank/DDBJ whole genome shotgun (WGS) entry which is preliminary data.</text>
</comment>
<keyword evidence="2" id="KW-1185">Reference proteome</keyword>
<dbReference type="EMBL" id="JBHTIA010000023">
    <property type="protein sequence ID" value="MFD0767131.1"/>
    <property type="molecule type" value="Genomic_DNA"/>
</dbReference>
<reference evidence="2" key="1">
    <citation type="journal article" date="2019" name="Int. J. Syst. Evol. Microbiol.">
        <title>The Global Catalogue of Microorganisms (GCM) 10K type strain sequencing project: providing services to taxonomists for standard genome sequencing and annotation.</title>
        <authorList>
            <consortium name="The Broad Institute Genomics Platform"/>
            <consortium name="The Broad Institute Genome Sequencing Center for Infectious Disease"/>
            <person name="Wu L."/>
            <person name="Ma J."/>
        </authorList>
    </citation>
    <scope>NUCLEOTIDE SEQUENCE [LARGE SCALE GENOMIC DNA]</scope>
    <source>
        <strain evidence="2">CCUG 60742</strain>
    </source>
</reference>
<evidence type="ECO:0000313" key="1">
    <source>
        <dbReference type="EMBL" id="MFD0767131.1"/>
    </source>
</evidence>
<evidence type="ECO:0000313" key="2">
    <source>
        <dbReference type="Proteomes" id="UP001597073"/>
    </source>
</evidence>